<dbReference type="Pfam" id="PF00271">
    <property type="entry name" value="Helicase_C"/>
    <property type="match status" value="1"/>
</dbReference>
<keyword evidence="6 16" id="KW-0347">Helicase</keyword>
<sequence length="355" mass="39831">DILSTLQNVFGHSQFLEGQETVLQRVLAGESTLFVSATGGGKSLCFQLPSCHLKGSILVISPLLSLIQDQLEHMPGGVAAATLNSTQSYEEYQRVVEGLRAGKIDILFIAPERLMTDSFLSLASFLPPFSLACVDEAHCLSEWAHNFRPSYSRLNMLIRQHLKIPTILALTATATKVMERDIRDALSIPEEGTVRVGIVRPNLFLSVSREQSKRSALVQLLREDKCFSKGSVIVYCQLRSECEEVAKLLSYHKLSADFYHAGRPHKDRQRVQNKFFDGKLRIVVATVAFGMGIDKRDVQGVIHFSCPDSIESYVQEIGRAGRDGREAFCHLFYDFDDFERKKSYAYSDGIERMNV</sequence>
<evidence type="ECO:0000256" key="8">
    <source>
        <dbReference type="ARBA" id="ARBA00023125"/>
    </source>
</evidence>
<evidence type="ECO:0000313" key="18">
    <source>
        <dbReference type="Proteomes" id="UP000011087"/>
    </source>
</evidence>
<name>L1J4S4_GUITC</name>
<dbReference type="PANTHER" id="PTHR13710:SF108">
    <property type="entry name" value="ATP-DEPENDENT DNA HELICASE Q4"/>
    <property type="match status" value="1"/>
</dbReference>
<evidence type="ECO:0000313" key="17">
    <source>
        <dbReference type="EnsemblProtists" id="EKX43129"/>
    </source>
</evidence>
<comment type="catalytic activity">
    <reaction evidence="13">
        <text>ATP + H2O = ADP + phosphate + H(+)</text>
        <dbReference type="Rhea" id="RHEA:13065"/>
        <dbReference type="ChEBI" id="CHEBI:15377"/>
        <dbReference type="ChEBI" id="CHEBI:15378"/>
        <dbReference type="ChEBI" id="CHEBI:30616"/>
        <dbReference type="ChEBI" id="CHEBI:43474"/>
        <dbReference type="ChEBI" id="CHEBI:456216"/>
    </reaction>
</comment>
<feature type="non-terminal residue" evidence="16">
    <location>
        <position position="1"/>
    </location>
</feature>
<keyword evidence="8" id="KW-0238">DNA-binding</keyword>
<dbReference type="GO" id="GO:0005634">
    <property type="term" value="C:nucleus"/>
    <property type="evidence" value="ECO:0007669"/>
    <property type="project" value="UniProtKB-SubCell"/>
</dbReference>
<reference evidence="16 18" key="1">
    <citation type="journal article" date="2012" name="Nature">
        <title>Algal genomes reveal evolutionary mosaicism and the fate of nucleomorphs.</title>
        <authorList>
            <consortium name="DOE Joint Genome Institute"/>
            <person name="Curtis B.A."/>
            <person name="Tanifuji G."/>
            <person name="Burki F."/>
            <person name="Gruber A."/>
            <person name="Irimia M."/>
            <person name="Maruyama S."/>
            <person name="Arias M.C."/>
            <person name="Ball S.G."/>
            <person name="Gile G.H."/>
            <person name="Hirakawa Y."/>
            <person name="Hopkins J.F."/>
            <person name="Kuo A."/>
            <person name="Rensing S.A."/>
            <person name="Schmutz J."/>
            <person name="Symeonidi A."/>
            <person name="Elias M."/>
            <person name="Eveleigh R.J."/>
            <person name="Herman E.K."/>
            <person name="Klute M.J."/>
            <person name="Nakayama T."/>
            <person name="Obornik M."/>
            <person name="Reyes-Prieto A."/>
            <person name="Armbrust E.V."/>
            <person name="Aves S.J."/>
            <person name="Beiko R.G."/>
            <person name="Coutinho P."/>
            <person name="Dacks J.B."/>
            <person name="Durnford D.G."/>
            <person name="Fast N.M."/>
            <person name="Green B.R."/>
            <person name="Grisdale C.J."/>
            <person name="Hempel F."/>
            <person name="Henrissat B."/>
            <person name="Hoppner M.P."/>
            <person name="Ishida K."/>
            <person name="Kim E."/>
            <person name="Koreny L."/>
            <person name="Kroth P.G."/>
            <person name="Liu Y."/>
            <person name="Malik S.B."/>
            <person name="Maier U.G."/>
            <person name="McRose D."/>
            <person name="Mock T."/>
            <person name="Neilson J.A."/>
            <person name="Onodera N.T."/>
            <person name="Poole A.M."/>
            <person name="Pritham E.J."/>
            <person name="Richards T.A."/>
            <person name="Rocap G."/>
            <person name="Roy S.W."/>
            <person name="Sarai C."/>
            <person name="Schaack S."/>
            <person name="Shirato S."/>
            <person name="Slamovits C.H."/>
            <person name="Spencer D.F."/>
            <person name="Suzuki S."/>
            <person name="Worden A.Z."/>
            <person name="Zauner S."/>
            <person name="Barry K."/>
            <person name="Bell C."/>
            <person name="Bharti A.K."/>
            <person name="Crow J.A."/>
            <person name="Grimwood J."/>
            <person name="Kramer R."/>
            <person name="Lindquist E."/>
            <person name="Lucas S."/>
            <person name="Salamov A."/>
            <person name="McFadden G.I."/>
            <person name="Lane C.E."/>
            <person name="Keeling P.J."/>
            <person name="Gray M.W."/>
            <person name="Grigoriev I.V."/>
            <person name="Archibald J.M."/>
        </authorList>
    </citation>
    <scope>NUCLEOTIDE SEQUENCE</scope>
    <source>
        <strain evidence="16 18">CCMP2712</strain>
    </source>
</reference>
<dbReference type="CDD" id="cd18794">
    <property type="entry name" value="SF2_C_RecQ"/>
    <property type="match status" value="1"/>
</dbReference>
<feature type="domain" description="Helicase C-terminal" evidence="15">
    <location>
        <begin position="216"/>
        <end position="355"/>
    </location>
</feature>
<dbReference type="OMA" id="QFHKDYT"/>
<evidence type="ECO:0000256" key="7">
    <source>
        <dbReference type="ARBA" id="ARBA00022840"/>
    </source>
</evidence>
<evidence type="ECO:0000256" key="3">
    <source>
        <dbReference type="ARBA" id="ARBA00005446"/>
    </source>
</evidence>
<evidence type="ECO:0000313" key="16">
    <source>
        <dbReference type="EMBL" id="EKX43129.1"/>
    </source>
</evidence>
<evidence type="ECO:0000256" key="12">
    <source>
        <dbReference type="ARBA" id="ARBA00034808"/>
    </source>
</evidence>
<feature type="domain" description="Helicase ATP-binding" evidence="14">
    <location>
        <begin position="23"/>
        <end position="192"/>
    </location>
</feature>
<dbReference type="GO" id="GO:0000724">
    <property type="term" value="P:double-strand break repair via homologous recombination"/>
    <property type="evidence" value="ECO:0007669"/>
    <property type="project" value="TreeGrafter"/>
</dbReference>
<dbReference type="Gene3D" id="3.40.50.300">
    <property type="entry name" value="P-loop containing nucleotide triphosphate hydrolases"/>
    <property type="match status" value="2"/>
</dbReference>
<keyword evidence="9" id="KW-0413">Isomerase</keyword>
<keyword evidence="18" id="KW-1185">Reference proteome</keyword>
<dbReference type="HOGENOM" id="CLU_001103_9_6_1"/>
<comment type="subcellular location">
    <subcellularLocation>
        <location evidence="1">Nucleus</location>
    </subcellularLocation>
    <subcellularLocation>
        <location evidence="2">Plastid</location>
        <location evidence="2">Chloroplast</location>
    </subcellularLocation>
</comment>
<gene>
    <name evidence="16" type="primary">RecQL4</name>
    <name evidence="16" type="ORF">GUITHDRAFT_45936</name>
</gene>
<evidence type="ECO:0000256" key="11">
    <source>
        <dbReference type="ARBA" id="ARBA00034617"/>
    </source>
</evidence>
<evidence type="ECO:0000256" key="2">
    <source>
        <dbReference type="ARBA" id="ARBA00004229"/>
    </source>
</evidence>
<dbReference type="GO" id="GO:0043138">
    <property type="term" value="F:3'-5' DNA helicase activity"/>
    <property type="evidence" value="ECO:0007669"/>
    <property type="project" value="UniProtKB-EC"/>
</dbReference>
<evidence type="ECO:0000256" key="5">
    <source>
        <dbReference type="ARBA" id="ARBA00022801"/>
    </source>
</evidence>
<evidence type="ECO:0000256" key="4">
    <source>
        <dbReference type="ARBA" id="ARBA00022741"/>
    </source>
</evidence>
<dbReference type="InterPro" id="IPR014001">
    <property type="entry name" value="Helicase_ATP-bd"/>
</dbReference>
<dbReference type="SUPFAM" id="SSF52540">
    <property type="entry name" value="P-loop containing nucleoside triphosphate hydrolases"/>
    <property type="match status" value="1"/>
</dbReference>
<comment type="catalytic activity">
    <reaction evidence="11">
        <text>Couples ATP hydrolysis with the unwinding of duplex DNA by translocating in the 3'-5' direction.</text>
        <dbReference type="EC" id="5.6.2.4"/>
    </reaction>
</comment>
<dbReference type="SMART" id="SM00490">
    <property type="entry name" value="HELICc"/>
    <property type="match status" value="1"/>
</dbReference>
<dbReference type="Proteomes" id="UP000011087">
    <property type="component" value="Unassembled WGS sequence"/>
</dbReference>
<dbReference type="RefSeq" id="XP_005830109.1">
    <property type="nucleotide sequence ID" value="XM_005830052.1"/>
</dbReference>
<dbReference type="PROSITE" id="PS51192">
    <property type="entry name" value="HELICASE_ATP_BIND_1"/>
    <property type="match status" value="1"/>
</dbReference>
<dbReference type="GO" id="GO:0009378">
    <property type="term" value="F:four-way junction helicase activity"/>
    <property type="evidence" value="ECO:0007669"/>
    <property type="project" value="TreeGrafter"/>
</dbReference>
<evidence type="ECO:0000259" key="15">
    <source>
        <dbReference type="PROSITE" id="PS51194"/>
    </source>
</evidence>
<keyword evidence="10" id="KW-0539">Nucleus</keyword>
<dbReference type="KEGG" id="gtt:GUITHDRAFT_45936"/>
<reference evidence="17" key="3">
    <citation type="submission" date="2016-03" db="UniProtKB">
        <authorList>
            <consortium name="EnsemblProtists"/>
        </authorList>
    </citation>
    <scope>IDENTIFICATION</scope>
</reference>
<dbReference type="GO" id="GO:0009507">
    <property type="term" value="C:chloroplast"/>
    <property type="evidence" value="ECO:0007669"/>
    <property type="project" value="UniProtKB-SubCell"/>
</dbReference>
<evidence type="ECO:0000256" key="13">
    <source>
        <dbReference type="ARBA" id="ARBA00049360"/>
    </source>
</evidence>
<evidence type="ECO:0000256" key="6">
    <source>
        <dbReference type="ARBA" id="ARBA00022806"/>
    </source>
</evidence>
<dbReference type="InterPro" id="IPR004589">
    <property type="entry name" value="DNA_helicase_ATP-dep_RecQ"/>
</dbReference>
<dbReference type="FunFam" id="3.40.50.300:FF:000772">
    <property type="entry name" value="ATP-dependent DNA helicase Q4"/>
    <property type="match status" value="1"/>
</dbReference>
<dbReference type="STRING" id="905079.L1J4S4"/>
<dbReference type="GO" id="GO:0005524">
    <property type="term" value="F:ATP binding"/>
    <property type="evidence" value="ECO:0007669"/>
    <property type="project" value="UniProtKB-KW"/>
</dbReference>
<dbReference type="InterPro" id="IPR027417">
    <property type="entry name" value="P-loop_NTPase"/>
</dbReference>
<evidence type="ECO:0000256" key="1">
    <source>
        <dbReference type="ARBA" id="ARBA00004123"/>
    </source>
</evidence>
<feature type="non-terminal residue" evidence="16">
    <location>
        <position position="355"/>
    </location>
</feature>
<keyword evidence="4" id="KW-0547">Nucleotide-binding</keyword>
<dbReference type="EC" id="5.6.2.4" evidence="12"/>
<dbReference type="GO" id="GO:0003677">
    <property type="term" value="F:DNA binding"/>
    <property type="evidence" value="ECO:0007669"/>
    <property type="project" value="UniProtKB-KW"/>
</dbReference>
<dbReference type="SMART" id="SM00487">
    <property type="entry name" value="DEXDc"/>
    <property type="match status" value="1"/>
</dbReference>
<proteinExistence type="inferred from homology"/>
<evidence type="ECO:0000256" key="10">
    <source>
        <dbReference type="ARBA" id="ARBA00023242"/>
    </source>
</evidence>
<dbReference type="OrthoDB" id="10261556at2759"/>
<dbReference type="InterPro" id="IPR011545">
    <property type="entry name" value="DEAD/DEAH_box_helicase_dom"/>
</dbReference>
<dbReference type="AlphaFoldDB" id="L1J4S4"/>
<organism evidence="16">
    <name type="scientific">Guillardia theta (strain CCMP2712)</name>
    <name type="common">Cryptophyte</name>
    <dbReference type="NCBI Taxonomy" id="905079"/>
    <lineage>
        <taxon>Eukaryota</taxon>
        <taxon>Cryptophyceae</taxon>
        <taxon>Pyrenomonadales</taxon>
        <taxon>Geminigeraceae</taxon>
        <taxon>Guillardia</taxon>
    </lineage>
</organism>
<evidence type="ECO:0000259" key="14">
    <source>
        <dbReference type="PROSITE" id="PS51192"/>
    </source>
</evidence>
<dbReference type="EMBL" id="JH993012">
    <property type="protein sequence ID" value="EKX43129.1"/>
    <property type="molecule type" value="Genomic_DNA"/>
</dbReference>
<dbReference type="PaxDb" id="55529-EKX43129"/>
<reference evidence="18" key="2">
    <citation type="submission" date="2012-11" db="EMBL/GenBank/DDBJ databases">
        <authorList>
            <person name="Kuo A."/>
            <person name="Curtis B.A."/>
            <person name="Tanifuji G."/>
            <person name="Burki F."/>
            <person name="Gruber A."/>
            <person name="Irimia M."/>
            <person name="Maruyama S."/>
            <person name="Arias M.C."/>
            <person name="Ball S.G."/>
            <person name="Gile G.H."/>
            <person name="Hirakawa Y."/>
            <person name="Hopkins J.F."/>
            <person name="Rensing S.A."/>
            <person name="Schmutz J."/>
            <person name="Symeonidi A."/>
            <person name="Elias M."/>
            <person name="Eveleigh R.J."/>
            <person name="Herman E.K."/>
            <person name="Klute M.J."/>
            <person name="Nakayama T."/>
            <person name="Obornik M."/>
            <person name="Reyes-Prieto A."/>
            <person name="Armbrust E.V."/>
            <person name="Aves S.J."/>
            <person name="Beiko R.G."/>
            <person name="Coutinho P."/>
            <person name="Dacks J.B."/>
            <person name="Durnford D.G."/>
            <person name="Fast N.M."/>
            <person name="Green B.R."/>
            <person name="Grisdale C."/>
            <person name="Hempe F."/>
            <person name="Henrissat B."/>
            <person name="Hoppner M.P."/>
            <person name="Ishida K.-I."/>
            <person name="Kim E."/>
            <person name="Koreny L."/>
            <person name="Kroth P.G."/>
            <person name="Liu Y."/>
            <person name="Malik S.-B."/>
            <person name="Maier U.G."/>
            <person name="McRose D."/>
            <person name="Mock T."/>
            <person name="Neilson J.A."/>
            <person name="Onodera N.T."/>
            <person name="Poole A.M."/>
            <person name="Pritham E.J."/>
            <person name="Richards T.A."/>
            <person name="Rocap G."/>
            <person name="Roy S.W."/>
            <person name="Sarai C."/>
            <person name="Schaack S."/>
            <person name="Shirato S."/>
            <person name="Slamovits C.H."/>
            <person name="Spencer D.F."/>
            <person name="Suzuki S."/>
            <person name="Worden A.Z."/>
            <person name="Zauner S."/>
            <person name="Barry K."/>
            <person name="Bell C."/>
            <person name="Bharti A.K."/>
            <person name="Crow J.A."/>
            <person name="Grimwood J."/>
            <person name="Kramer R."/>
            <person name="Lindquist E."/>
            <person name="Lucas S."/>
            <person name="Salamov A."/>
            <person name="McFadden G.I."/>
            <person name="Lane C.E."/>
            <person name="Keeling P.J."/>
            <person name="Gray M.W."/>
            <person name="Grigoriev I.V."/>
            <person name="Archibald J.M."/>
        </authorList>
    </citation>
    <scope>NUCLEOTIDE SEQUENCE</scope>
    <source>
        <strain evidence="18">CCMP2712</strain>
    </source>
</reference>
<dbReference type="GeneID" id="17299810"/>
<dbReference type="InterPro" id="IPR001650">
    <property type="entry name" value="Helicase_C-like"/>
</dbReference>
<dbReference type="PANTHER" id="PTHR13710">
    <property type="entry name" value="DNA HELICASE RECQ FAMILY MEMBER"/>
    <property type="match status" value="1"/>
</dbReference>
<dbReference type="eggNOG" id="KOG0351">
    <property type="taxonomic scope" value="Eukaryota"/>
</dbReference>
<protein>
    <recommendedName>
        <fullName evidence="12">DNA 3'-5' helicase</fullName>
        <ecNumber evidence="12">5.6.2.4</ecNumber>
    </recommendedName>
</protein>
<keyword evidence="5" id="KW-0378">Hydrolase</keyword>
<dbReference type="GO" id="GO:0016787">
    <property type="term" value="F:hydrolase activity"/>
    <property type="evidence" value="ECO:0007669"/>
    <property type="project" value="UniProtKB-KW"/>
</dbReference>
<dbReference type="EnsemblProtists" id="EKX43129">
    <property type="protein sequence ID" value="EKX43129"/>
    <property type="gene ID" value="GUITHDRAFT_45936"/>
</dbReference>
<dbReference type="NCBIfam" id="TIGR00614">
    <property type="entry name" value="recQ_fam"/>
    <property type="match status" value="1"/>
</dbReference>
<keyword evidence="7" id="KW-0067">ATP-binding</keyword>
<evidence type="ECO:0000256" key="9">
    <source>
        <dbReference type="ARBA" id="ARBA00023235"/>
    </source>
</evidence>
<accession>L1J4S4</accession>
<comment type="similarity">
    <text evidence="3">Belongs to the helicase family. RecQ subfamily.</text>
</comment>
<dbReference type="GO" id="GO:0005694">
    <property type="term" value="C:chromosome"/>
    <property type="evidence" value="ECO:0007669"/>
    <property type="project" value="TreeGrafter"/>
</dbReference>
<dbReference type="Pfam" id="PF00270">
    <property type="entry name" value="DEAD"/>
    <property type="match status" value="1"/>
</dbReference>
<dbReference type="PROSITE" id="PS51194">
    <property type="entry name" value="HELICASE_CTER"/>
    <property type="match status" value="1"/>
</dbReference>